<keyword evidence="4" id="KW-1185">Reference proteome</keyword>
<evidence type="ECO:0000313" key="4">
    <source>
        <dbReference type="Proteomes" id="UP001195769"/>
    </source>
</evidence>
<dbReference type="RefSeq" id="XP_041223707.1">
    <property type="nucleotide sequence ID" value="XM_041377186.1"/>
</dbReference>
<comment type="caution">
    <text evidence="3">The sequence shown here is derived from an EMBL/GenBank/DDBJ whole genome shotgun (WGS) entry which is preliminary data.</text>
</comment>
<dbReference type="PANTHER" id="PTHR14189:SF0">
    <property type="entry name" value="PROTEIN PHOSPHATASE METHYLESTERASE 1"/>
    <property type="match status" value="1"/>
</dbReference>
<protein>
    <recommendedName>
        <fullName evidence="5">Protein phosphatase methylesterase-1</fullName>
    </recommendedName>
</protein>
<accession>A0AAD4E1T1</accession>
<dbReference type="GO" id="GO:0051723">
    <property type="term" value="F:protein methylesterase activity"/>
    <property type="evidence" value="ECO:0007669"/>
    <property type="project" value="InterPro"/>
</dbReference>
<organism evidence="3 4">
    <name type="scientific">Suillus fuscotomentosus</name>
    <dbReference type="NCBI Taxonomy" id="1912939"/>
    <lineage>
        <taxon>Eukaryota</taxon>
        <taxon>Fungi</taxon>
        <taxon>Dikarya</taxon>
        <taxon>Basidiomycota</taxon>
        <taxon>Agaricomycotina</taxon>
        <taxon>Agaricomycetes</taxon>
        <taxon>Agaricomycetidae</taxon>
        <taxon>Boletales</taxon>
        <taxon>Suillineae</taxon>
        <taxon>Suillaceae</taxon>
        <taxon>Suillus</taxon>
    </lineage>
</organism>
<evidence type="ECO:0000256" key="2">
    <source>
        <dbReference type="ARBA" id="ARBA00022801"/>
    </source>
</evidence>
<name>A0AAD4E1T1_9AGAM</name>
<keyword evidence="1" id="KW-0719">Serine esterase</keyword>
<proteinExistence type="predicted"/>
<sequence length="178" mass="19930">MEGVVTARLKQLSRMSRRQQAESAMITPEAGLGLVIDIAAALVSHCHGCAEEIHSKEKARHEPTMGWVVIVQHARKYWIQIQVAYTLRDSWFPSLSSLFLGLHYARLLVLAGAERLDTTLTVSQMQGKFWLEVMASSGVGHLMHEDGPTKLAEILADFWMCNERIMIRGNVTKMVGEV</sequence>
<dbReference type="InterPro" id="IPR029058">
    <property type="entry name" value="AB_hydrolase_fold"/>
</dbReference>
<dbReference type="Gene3D" id="3.40.50.1820">
    <property type="entry name" value="alpha/beta hydrolase"/>
    <property type="match status" value="1"/>
</dbReference>
<dbReference type="EMBL" id="JABBWK010000041">
    <property type="protein sequence ID" value="KAG1898131.1"/>
    <property type="molecule type" value="Genomic_DNA"/>
</dbReference>
<dbReference type="PANTHER" id="PTHR14189">
    <property type="entry name" value="PROTEIN PHOSPHATASE METHYLESTERASE-1 RELATED"/>
    <property type="match status" value="1"/>
</dbReference>
<keyword evidence="2" id="KW-0378">Hydrolase</keyword>
<dbReference type="InterPro" id="IPR016812">
    <property type="entry name" value="PPase_methylesterase_euk"/>
</dbReference>
<evidence type="ECO:0008006" key="5">
    <source>
        <dbReference type="Google" id="ProtNLM"/>
    </source>
</evidence>
<reference evidence="3" key="1">
    <citation type="journal article" date="2020" name="New Phytol.">
        <title>Comparative genomics reveals dynamic genome evolution in host specialist ectomycorrhizal fungi.</title>
        <authorList>
            <person name="Lofgren L.A."/>
            <person name="Nguyen N.H."/>
            <person name="Vilgalys R."/>
            <person name="Ruytinx J."/>
            <person name="Liao H.L."/>
            <person name="Branco S."/>
            <person name="Kuo A."/>
            <person name="LaButti K."/>
            <person name="Lipzen A."/>
            <person name="Andreopoulos W."/>
            <person name="Pangilinan J."/>
            <person name="Riley R."/>
            <person name="Hundley H."/>
            <person name="Na H."/>
            <person name="Barry K."/>
            <person name="Grigoriev I.V."/>
            <person name="Stajich J.E."/>
            <person name="Kennedy P.G."/>
        </authorList>
    </citation>
    <scope>NUCLEOTIDE SEQUENCE</scope>
    <source>
        <strain evidence="3">FC203</strain>
    </source>
</reference>
<dbReference type="AlphaFoldDB" id="A0AAD4E1T1"/>
<dbReference type="GeneID" id="64671484"/>
<gene>
    <name evidence="3" type="ORF">F5891DRAFT_982044</name>
</gene>
<evidence type="ECO:0000256" key="1">
    <source>
        <dbReference type="ARBA" id="ARBA00022487"/>
    </source>
</evidence>
<evidence type="ECO:0000313" key="3">
    <source>
        <dbReference type="EMBL" id="KAG1898131.1"/>
    </source>
</evidence>
<dbReference type="Proteomes" id="UP001195769">
    <property type="component" value="Unassembled WGS sequence"/>
</dbReference>